<keyword evidence="1" id="KW-0472">Membrane</keyword>
<keyword evidence="1" id="KW-1133">Transmembrane helix</keyword>
<accession>X0SB23</accession>
<keyword evidence="1" id="KW-0812">Transmembrane</keyword>
<gene>
    <name evidence="2" type="ORF">S01H1_03525</name>
</gene>
<protein>
    <submittedName>
        <fullName evidence="2">Uncharacterized protein</fullName>
    </submittedName>
</protein>
<dbReference type="EMBL" id="BARS01001916">
    <property type="protein sequence ID" value="GAF78219.1"/>
    <property type="molecule type" value="Genomic_DNA"/>
</dbReference>
<reference evidence="2" key="1">
    <citation type="journal article" date="2014" name="Front. Microbiol.">
        <title>High frequency of phylogenetically diverse reductive dehalogenase-homologous genes in deep subseafloor sedimentary metagenomes.</title>
        <authorList>
            <person name="Kawai M."/>
            <person name="Futagami T."/>
            <person name="Toyoda A."/>
            <person name="Takaki Y."/>
            <person name="Nishi S."/>
            <person name="Hori S."/>
            <person name="Arai W."/>
            <person name="Tsubouchi T."/>
            <person name="Morono Y."/>
            <person name="Uchiyama I."/>
            <person name="Ito T."/>
            <person name="Fujiyama A."/>
            <person name="Inagaki F."/>
            <person name="Takami H."/>
        </authorList>
    </citation>
    <scope>NUCLEOTIDE SEQUENCE</scope>
    <source>
        <strain evidence="2">Expedition CK06-06</strain>
    </source>
</reference>
<feature type="transmembrane region" description="Helical" evidence="1">
    <location>
        <begin position="27"/>
        <end position="47"/>
    </location>
</feature>
<sequence>MKNKKDNSRFDFVIGNKLLSKSKRSQATVFIILAIVIVVGIGIFFSLRKGIFPSSIPNELDQVYDYYLSCIEEEALLGVDILGQQGGYIEKPEFIPGSEYMPFSNQLDFFGTGVPYWYYVSGNGIIDENVPSKTKMQEQLDEYIEEMLNECDFSSFEQQGFEIEIKEAVANSFIKDSSVNVKIKQDLSINFGEISWRKTSHSIDVNSQLGKFYNLAKTIYSKERNDLFLEIYGIDVLRNYAPVDGVELTCAPKVWIQNEIKEDLKNALESNVQAIKLKGDYYTLSDEKN</sequence>
<comment type="caution">
    <text evidence="2">The sequence shown here is derived from an EMBL/GenBank/DDBJ whole genome shotgun (WGS) entry which is preliminary data.</text>
</comment>
<proteinExistence type="predicted"/>
<evidence type="ECO:0000313" key="2">
    <source>
        <dbReference type="EMBL" id="GAF78219.1"/>
    </source>
</evidence>
<name>X0SB23_9ZZZZ</name>
<organism evidence="2">
    <name type="scientific">marine sediment metagenome</name>
    <dbReference type="NCBI Taxonomy" id="412755"/>
    <lineage>
        <taxon>unclassified sequences</taxon>
        <taxon>metagenomes</taxon>
        <taxon>ecological metagenomes</taxon>
    </lineage>
</organism>
<evidence type="ECO:0000256" key="1">
    <source>
        <dbReference type="SAM" id="Phobius"/>
    </source>
</evidence>
<feature type="non-terminal residue" evidence="2">
    <location>
        <position position="289"/>
    </location>
</feature>
<dbReference type="AlphaFoldDB" id="X0SB23"/>